<name>A0A914I5D3_GLORO</name>
<dbReference type="Pfam" id="PF07766">
    <property type="entry name" value="LETM1_RBD"/>
    <property type="match status" value="1"/>
</dbReference>
<evidence type="ECO:0000256" key="2">
    <source>
        <dbReference type="SAM" id="Phobius"/>
    </source>
</evidence>
<sequence length="383" mass="43575">MIVSSSSAAFIVARAVCRRCPSVLAFSNLRSSFPASPSLFVVQQRAFASEPVANGPKSGGSVVGVKKRYEQWLECSYPRVYKLYRLSVDGSKWCFYDLKTFCWLTYGLRIGRITLSDLNANELFVYIQCSDVFRIASTFFLLQIPICGELIAGSQLVKLSILAVLAVVPFGFPLLIISMIFAPKYVLTRHFWSDSQSQQFQASHFVRNERKLFPVIVEALKQRDSSAPIGKLPLSLEQLIVKKTVNIPNSLDTFPWQHRLSLKRMHHLPLWATDGALLKHINLLQLLDKEMAQDKGSVETLSLRDLQTHLYLRNLNFARMNVDQMRVALVQWLGHFKDLSSCDPLLYAHVPVLTQANSDDLERWKKAVAAKADALKITEWWRR</sequence>
<evidence type="ECO:0000259" key="3">
    <source>
        <dbReference type="PROSITE" id="PS51758"/>
    </source>
</evidence>
<protein>
    <submittedName>
        <fullName evidence="5">Letm1 RBD domain-containing protein</fullName>
    </submittedName>
</protein>
<keyword evidence="2" id="KW-0812">Transmembrane</keyword>
<evidence type="ECO:0000313" key="5">
    <source>
        <dbReference type="WBParaSite" id="Gr19_v10_g7042.t3"/>
    </source>
</evidence>
<dbReference type="PROSITE" id="PS51758">
    <property type="entry name" value="LETM1_RBD"/>
    <property type="match status" value="1"/>
</dbReference>
<proteinExistence type="predicted"/>
<keyword evidence="4" id="KW-1185">Reference proteome</keyword>
<keyword evidence="2" id="KW-1133">Transmembrane helix</keyword>
<accession>A0A914I5D3</accession>
<dbReference type="WBParaSite" id="Gr19_v10_g7042.t3">
    <property type="protein sequence ID" value="Gr19_v10_g7042.t3"/>
    <property type="gene ID" value="Gr19_v10_g7042"/>
</dbReference>
<keyword evidence="2" id="KW-0472">Membrane</keyword>
<dbReference type="GO" id="GO:0043022">
    <property type="term" value="F:ribosome binding"/>
    <property type="evidence" value="ECO:0007669"/>
    <property type="project" value="InterPro"/>
</dbReference>
<keyword evidence="1" id="KW-0496">Mitochondrion</keyword>
<evidence type="ECO:0000256" key="1">
    <source>
        <dbReference type="PROSITE-ProRule" id="PRU01094"/>
    </source>
</evidence>
<feature type="transmembrane region" description="Helical" evidence="2">
    <location>
        <begin position="159"/>
        <end position="182"/>
    </location>
</feature>
<feature type="domain" description="Letm1 RBD" evidence="3">
    <location>
        <begin position="184"/>
        <end position="370"/>
    </location>
</feature>
<dbReference type="AlphaFoldDB" id="A0A914I5D3"/>
<reference evidence="5" key="1">
    <citation type="submission" date="2022-11" db="UniProtKB">
        <authorList>
            <consortium name="WormBaseParasite"/>
        </authorList>
    </citation>
    <scope>IDENTIFICATION</scope>
</reference>
<dbReference type="Proteomes" id="UP000887572">
    <property type="component" value="Unplaced"/>
</dbReference>
<organism evidence="4 5">
    <name type="scientific">Globodera rostochiensis</name>
    <name type="common">Golden nematode worm</name>
    <name type="synonym">Heterodera rostochiensis</name>
    <dbReference type="NCBI Taxonomy" id="31243"/>
    <lineage>
        <taxon>Eukaryota</taxon>
        <taxon>Metazoa</taxon>
        <taxon>Ecdysozoa</taxon>
        <taxon>Nematoda</taxon>
        <taxon>Chromadorea</taxon>
        <taxon>Rhabditida</taxon>
        <taxon>Tylenchina</taxon>
        <taxon>Tylenchomorpha</taxon>
        <taxon>Tylenchoidea</taxon>
        <taxon>Heteroderidae</taxon>
        <taxon>Heteroderinae</taxon>
        <taxon>Globodera</taxon>
    </lineage>
</organism>
<evidence type="ECO:0000313" key="4">
    <source>
        <dbReference type="Proteomes" id="UP000887572"/>
    </source>
</evidence>
<dbReference type="InterPro" id="IPR033122">
    <property type="entry name" value="LETM1-like_RBD"/>
</dbReference>